<name>W9RFV8_9ROSA</name>
<protein>
    <submittedName>
        <fullName evidence="2">Uncharacterized protein</fullName>
    </submittedName>
</protein>
<evidence type="ECO:0000313" key="3">
    <source>
        <dbReference type="Proteomes" id="UP000030645"/>
    </source>
</evidence>
<dbReference type="Proteomes" id="UP000030645">
    <property type="component" value="Unassembled WGS sequence"/>
</dbReference>
<gene>
    <name evidence="2" type="ORF">L484_001388</name>
</gene>
<reference evidence="3" key="1">
    <citation type="submission" date="2013-01" db="EMBL/GenBank/DDBJ databases">
        <title>Draft Genome Sequence of a Mulberry Tree, Morus notabilis C.K. Schneid.</title>
        <authorList>
            <person name="He N."/>
            <person name="Zhao S."/>
        </authorList>
    </citation>
    <scope>NUCLEOTIDE SEQUENCE</scope>
</reference>
<accession>W9RFV8</accession>
<proteinExistence type="predicted"/>
<evidence type="ECO:0000313" key="2">
    <source>
        <dbReference type="EMBL" id="EXB54050.1"/>
    </source>
</evidence>
<sequence length="117" mass="13505">MGNCMETCNQRNQAKEMHDHDQRKQEDHDHNQRDETEINGGPFVKESSLGEKGKLRVKIVVTKEELEWLMVQLNNKGGKSLEDVLGEIERGRAKVEVSWKPSLESIMECPEVVEMDR</sequence>
<feature type="compositionally biased region" description="Polar residues" evidence="1">
    <location>
        <begin position="1"/>
        <end position="12"/>
    </location>
</feature>
<keyword evidence="3" id="KW-1185">Reference proteome</keyword>
<dbReference type="PANTHER" id="PTHR35704">
    <property type="entry name" value="OS02G0254600 PROTEIN"/>
    <property type="match status" value="1"/>
</dbReference>
<dbReference type="PANTHER" id="PTHR35704:SF1">
    <property type="entry name" value="OS02G0254600 PROTEIN"/>
    <property type="match status" value="1"/>
</dbReference>
<organism evidence="2 3">
    <name type="scientific">Morus notabilis</name>
    <dbReference type="NCBI Taxonomy" id="981085"/>
    <lineage>
        <taxon>Eukaryota</taxon>
        <taxon>Viridiplantae</taxon>
        <taxon>Streptophyta</taxon>
        <taxon>Embryophyta</taxon>
        <taxon>Tracheophyta</taxon>
        <taxon>Spermatophyta</taxon>
        <taxon>Magnoliopsida</taxon>
        <taxon>eudicotyledons</taxon>
        <taxon>Gunneridae</taxon>
        <taxon>Pentapetalae</taxon>
        <taxon>rosids</taxon>
        <taxon>fabids</taxon>
        <taxon>Rosales</taxon>
        <taxon>Moraceae</taxon>
        <taxon>Moreae</taxon>
        <taxon>Morus</taxon>
    </lineage>
</organism>
<feature type="region of interest" description="Disordered" evidence="1">
    <location>
        <begin position="1"/>
        <end position="49"/>
    </location>
</feature>
<dbReference type="EMBL" id="KE344152">
    <property type="protein sequence ID" value="EXB54050.1"/>
    <property type="molecule type" value="Genomic_DNA"/>
</dbReference>
<dbReference type="KEGG" id="mnt:21384991"/>
<evidence type="ECO:0000256" key="1">
    <source>
        <dbReference type="SAM" id="MobiDB-lite"/>
    </source>
</evidence>
<dbReference type="OrthoDB" id="690994at2759"/>
<feature type="compositionally biased region" description="Basic and acidic residues" evidence="1">
    <location>
        <begin position="13"/>
        <end position="36"/>
    </location>
</feature>
<dbReference type="eggNOG" id="ENOG502S76Q">
    <property type="taxonomic scope" value="Eukaryota"/>
</dbReference>
<dbReference type="AlphaFoldDB" id="W9RFV8"/>